<dbReference type="InterPro" id="IPR012338">
    <property type="entry name" value="Beta-lactam/transpept-like"/>
</dbReference>
<evidence type="ECO:0008006" key="3">
    <source>
        <dbReference type="Google" id="ProtNLM"/>
    </source>
</evidence>
<reference evidence="2" key="1">
    <citation type="journal article" date="2019" name="Int. J. Syst. Evol. Microbiol.">
        <title>The Global Catalogue of Microorganisms (GCM) 10K type strain sequencing project: providing services to taxonomists for standard genome sequencing and annotation.</title>
        <authorList>
            <consortium name="The Broad Institute Genomics Platform"/>
            <consortium name="The Broad Institute Genome Sequencing Center for Infectious Disease"/>
            <person name="Wu L."/>
            <person name="Ma J."/>
        </authorList>
    </citation>
    <scope>NUCLEOTIDE SEQUENCE [LARGE SCALE GENOMIC DNA]</scope>
    <source>
        <strain evidence="2">JCM 30331</strain>
    </source>
</reference>
<dbReference type="Proteomes" id="UP000647587">
    <property type="component" value="Unassembled WGS sequence"/>
</dbReference>
<dbReference type="SUPFAM" id="SSF56601">
    <property type="entry name" value="beta-lactamase/transpeptidase-like"/>
    <property type="match status" value="1"/>
</dbReference>
<accession>A0ABQ2F521</accession>
<protein>
    <recommendedName>
        <fullName evidence="3">Beta-lactamase-related domain-containing protein</fullName>
    </recommendedName>
</protein>
<dbReference type="Gene3D" id="3.40.710.10">
    <property type="entry name" value="DD-peptidase/beta-lactamase superfamily"/>
    <property type="match status" value="1"/>
</dbReference>
<proteinExistence type="predicted"/>
<gene>
    <name evidence="1" type="ORF">GCM10008955_41000</name>
</gene>
<evidence type="ECO:0000313" key="1">
    <source>
        <dbReference type="EMBL" id="GGK42989.1"/>
    </source>
</evidence>
<evidence type="ECO:0000313" key="2">
    <source>
        <dbReference type="Proteomes" id="UP000647587"/>
    </source>
</evidence>
<keyword evidence="2" id="KW-1185">Reference proteome</keyword>
<sequence>MSIRTDAPAADHMCRVSAEIPDAVCNHWGLRGYARPVNVVRAQHQKRAQHLADVVIEAIRDHTIPGAVLAWGDLETSHIHQAFGAHRVYPLVTPAQTTTLYDVASLTKVVATWPLIAQALDDAERGQLGLGERKGVSKLEFKNRCASST</sequence>
<dbReference type="EMBL" id="BMPP01000036">
    <property type="protein sequence ID" value="GGK42989.1"/>
    <property type="molecule type" value="Genomic_DNA"/>
</dbReference>
<organism evidence="1 2">
    <name type="scientific">Deinococcus malanensis</name>
    <dbReference type="NCBI Taxonomy" id="1706855"/>
    <lineage>
        <taxon>Bacteria</taxon>
        <taxon>Thermotogati</taxon>
        <taxon>Deinococcota</taxon>
        <taxon>Deinococci</taxon>
        <taxon>Deinococcales</taxon>
        <taxon>Deinococcaceae</taxon>
        <taxon>Deinococcus</taxon>
    </lineage>
</organism>
<name>A0ABQ2F521_9DEIO</name>
<comment type="caution">
    <text evidence="1">The sequence shown here is derived from an EMBL/GenBank/DDBJ whole genome shotgun (WGS) entry which is preliminary data.</text>
</comment>